<keyword evidence="2" id="KW-1185">Reference proteome</keyword>
<accession>A0A2S7J4N1</accession>
<protein>
    <submittedName>
        <fullName evidence="1">Uncharacterized protein</fullName>
    </submittedName>
</protein>
<name>A0A2S7J4N1_9HYPH</name>
<dbReference type="Proteomes" id="UP000238493">
    <property type="component" value="Unassembled WGS sequence"/>
</dbReference>
<dbReference type="AlphaFoldDB" id="A0A2S7J4N1"/>
<organism evidence="1 2">
    <name type="scientific">Brucella oryzae</name>
    <dbReference type="NCBI Taxonomy" id="335286"/>
    <lineage>
        <taxon>Bacteria</taxon>
        <taxon>Pseudomonadati</taxon>
        <taxon>Pseudomonadota</taxon>
        <taxon>Alphaproteobacteria</taxon>
        <taxon>Hyphomicrobiales</taxon>
        <taxon>Brucellaceae</taxon>
        <taxon>Brucella/Ochrobactrum group</taxon>
        <taxon>Brucella</taxon>
    </lineage>
</organism>
<dbReference type="RefSeq" id="WP_104754196.1">
    <property type="nucleotide sequence ID" value="NZ_PTRC01000006.1"/>
</dbReference>
<reference evidence="1 2" key="1">
    <citation type="submission" date="2018-02" db="EMBL/GenBank/DDBJ databases">
        <title>Draft genome sequence of Ochrobactrum oryzae found in Brazil.</title>
        <authorList>
            <person name="Cerdeira L."/>
            <person name="Andrade F."/>
            <person name="Zacariotto T."/>
            <person name="Barbosa B."/>
            <person name="Santos S."/>
            <person name="Cassetari V."/>
            <person name="Lincopan N."/>
        </authorList>
    </citation>
    <scope>NUCLEOTIDE SEQUENCE [LARGE SCALE GENOMIC DNA]</scope>
    <source>
        <strain evidence="1 2">OA447</strain>
    </source>
</reference>
<evidence type="ECO:0000313" key="1">
    <source>
        <dbReference type="EMBL" id="PQA75166.1"/>
    </source>
</evidence>
<dbReference type="OrthoDB" id="8230158at2"/>
<proteinExistence type="predicted"/>
<comment type="caution">
    <text evidence="1">The sequence shown here is derived from an EMBL/GenBank/DDBJ whole genome shotgun (WGS) entry which is preliminary data.</text>
</comment>
<gene>
    <name evidence="1" type="ORF">C3731_02825</name>
</gene>
<dbReference type="EMBL" id="PTRC01000006">
    <property type="protein sequence ID" value="PQA75166.1"/>
    <property type="molecule type" value="Genomic_DNA"/>
</dbReference>
<evidence type="ECO:0000313" key="2">
    <source>
        <dbReference type="Proteomes" id="UP000238493"/>
    </source>
</evidence>
<sequence length="124" mass="13333">MASVADRPVLRGTLRLNALRDAAQLIIAPILPRSLVSRIELVSEGEELAIVLRGDLAAILTFASGKKNPDFLKEKALLDALLGHVKESQNAKKPFGEKGLSVSQVSLVAGACNHRHRHSIQVPV</sequence>